<name>A0A1F5BVK0_9BACT</name>
<dbReference type="PANTHER" id="PTHR11669:SF8">
    <property type="entry name" value="DNA POLYMERASE III SUBUNIT DELTA"/>
    <property type="match status" value="1"/>
</dbReference>
<accession>A0A1F5BVK0</accession>
<dbReference type="Proteomes" id="UP000176650">
    <property type="component" value="Unassembled WGS sequence"/>
</dbReference>
<dbReference type="InterPro" id="IPR027417">
    <property type="entry name" value="P-loop_NTPase"/>
</dbReference>
<reference evidence="1 2" key="1">
    <citation type="journal article" date="2016" name="Nat. Commun.">
        <title>Thousands of microbial genomes shed light on interconnected biogeochemical processes in an aquifer system.</title>
        <authorList>
            <person name="Anantharaman K."/>
            <person name="Brown C.T."/>
            <person name="Hug L.A."/>
            <person name="Sharon I."/>
            <person name="Castelle C.J."/>
            <person name="Probst A.J."/>
            <person name="Thomas B.C."/>
            <person name="Singh A."/>
            <person name="Wilkins M.J."/>
            <person name="Karaoz U."/>
            <person name="Brodie E.L."/>
            <person name="Williams K.H."/>
            <person name="Hubbard S.S."/>
            <person name="Banfield J.F."/>
        </authorList>
    </citation>
    <scope>NUCLEOTIDE SEQUENCE [LARGE SCALE GENOMIC DNA]</scope>
</reference>
<dbReference type="GO" id="GO:0006261">
    <property type="term" value="P:DNA-templated DNA replication"/>
    <property type="evidence" value="ECO:0007669"/>
    <property type="project" value="TreeGrafter"/>
</dbReference>
<dbReference type="InterPro" id="IPR050238">
    <property type="entry name" value="DNA_Rep/Repair_Clamp_Loader"/>
</dbReference>
<proteinExistence type="predicted"/>
<protein>
    <recommendedName>
        <fullName evidence="3">DNA polymerase III subunit delta</fullName>
    </recommendedName>
</protein>
<evidence type="ECO:0000313" key="1">
    <source>
        <dbReference type="EMBL" id="OGD34616.1"/>
    </source>
</evidence>
<dbReference type="AlphaFoldDB" id="A0A1F5BVK0"/>
<gene>
    <name evidence="1" type="ORF">A2988_03890</name>
</gene>
<dbReference type="EMBL" id="MEYS01000001">
    <property type="protein sequence ID" value="OGD34616.1"/>
    <property type="molecule type" value="Genomic_DNA"/>
</dbReference>
<comment type="caution">
    <text evidence="1">The sequence shown here is derived from an EMBL/GenBank/DDBJ whole genome shotgun (WGS) entry which is preliminary data.</text>
</comment>
<dbReference type="Pfam" id="PF13177">
    <property type="entry name" value="DNA_pol3_delta2"/>
    <property type="match status" value="1"/>
</dbReference>
<evidence type="ECO:0000313" key="2">
    <source>
        <dbReference type="Proteomes" id="UP000176650"/>
    </source>
</evidence>
<dbReference type="Gene3D" id="3.40.50.300">
    <property type="entry name" value="P-loop containing nucleotide triphosphate hydrolases"/>
    <property type="match status" value="1"/>
</dbReference>
<dbReference type="SUPFAM" id="SSF52540">
    <property type="entry name" value="P-loop containing nucleoside triphosphate hydrolases"/>
    <property type="match status" value="1"/>
</dbReference>
<evidence type="ECO:0008006" key="3">
    <source>
        <dbReference type="Google" id="ProtNLM"/>
    </source>
</evidence>
<dbReference type="STRING" id="1797298.A2988_03890"/>
<sequence length="269" mass="30149">METSSITAQLENLFSEGKHAHAYLFYGIGVADKKEAALACARIATGIEDEGVRANPDVLVIGVREGEQGISIDDIRGIGRFLSFEPYFGKHKVVIIEEFERMKTEASSALLKILEEPPGRSTFILLSDHPHLLLHTVLSRVHKVDFSAGENAQDIDKIKEICNTLSVLICAHKVERFALIEQMVKGGDHEDIFEELVSFFHDMLYVTLKQDALVSHQFHVKEYQRIAAQKNYTPRALEQILSRLVAGAHIVKTTNANKRLILENIALSF</sequence>
<dbReference type="PANTHER" id="PTHR11669">
    <property type="entry name" value="REPLICATION FACTOR C / DNA POLYMERASE III GAMMA-TAU SUBUNIT"/>
    <property type="match status" value="1"/>
</dbReference>
<organism evidence="1 2">
    <name type="scientific">Candidatus Azambacteria bacterium RIFCSPLOWO2_01_FULL_46_25</name>
    <dbReference type="NCBI Taxonomy" id="1797298"/>
    <lineage>
        <taxon>Bacteria</taxon>
        <taxon>Candidatus Azamiibacteriota</taxon>
    </lineage>
</organism>